<feature type="region of interest" description="Disordered" evidence="1">
    <location>
        <begin position="197"/>
        <end position="232"/>
    </location>
</feature>
<dbReference type="RefSeq" id="WP_405344185.1">
    <property type="nucleotide sequence ID" value="NZ_JAZGZP010000061.1"/>
</dbReference>
<evidence type="ECO:0000256" key="1">
    <source>
        <dbReference type="SAM" id="MobiDB-lite"/>
    </source>
</evidence>
<feature type="non-terminal residue" evidence="2">
    <location>
        <position position="232"/>
    </location>
</feature>
<proteinExistence type="predicted"/>
<accession>A0ABW8PCD1</accession>
<feature type="compositionally biased region" description="Basic and acidic residues" evidence="1">
    <location>
        <begin position="219"/>
        <end position="232"/>
    </location>
</feature>
<evidence type="ECO:0008006" key="4">
    <source>
        <dbReference type="Google" id="ProtNLM"/>
    </source>
</evidence>
<evidence type="ECO:0000313" key="3">
    <source>
        <dbReference type="Proteomes" id="UP001621706"/>
    </source>
</evidence>
<gene>
    <name evidence="2" type="ORF">V3I07_15190</name>
</gene>
<reference evidence="2 3" key="1">
    <citation type="submission" date="2024-02" db="EMBL/GenBank/DDBJ databases">
        <title>Comparative Genomic Analysis of Flavobacterium Species Causing Columnaris Disease of Freshwater Fish in Thailand: Insights into Virulence and Resistance Mechanisms.</title>
        <authorList>
            <person name="Nguyen D."/>
            <person name="Chokmangmeepisarn P."/>
            <person name="Khianchaikhan K."/>
            <person name="Morishita M."/>
            <person name="Bunnoy A."/>
            <person name="Rodkhum C."/>
        </authorList>
    </citation>
    <scope>NUCLEOTIDE SEQUENCE [LARGE SCALE GENOMIC DNA]</scope>
    <source>
        <strain evidence="2 3">CNRT2201</strain>
    </source>
</reference>
<protein>
    <recommendedName>
        <fullName evidence="4">PepSY domain-containing protein</fullName>
    </recommendedName>
</protein>
<sequence>MKDDTLTNTFKKDTMEYFDIKKYKENKTVNGYIFNLNDGTQVMQIEHEDQTYTDERRQKNSPYTYFKTYHKNGVIKSIGKSFYVFNIDTYREYDEKGKLIEEINFEKPYKFSSDELRKKIKEEYDIDIVSDYTDSDQTKIKVNRWLGYKEDWNIYKKNVPMYQVAFINKKGEYVVLEINANNGETIFERINGKVIKPTENDTNKNSSSIYKTHQGKSYTKTEWEDFEEKQYE</sequence>
<dbReference type="EMBL" id="JAZGZP010000061">
    <property type="protein sequence ID" value="MFK7002222.1"/>
    <property type="molecule type" value="Genomic_DNA"/>
</dbReference>
<organism evidence="2 3">
    <name type="scientific">Flavobacterium oreochromis</name>
    <dbReference type="NCBI Taxonomy" id="2906078"/>
    <lineage>
        <taxon>Bacteria</taxon>
        <taxon>Pseudomonadati</taxon>
        <taxon>Bacteroidota</taxon>
        <taxon>Flavobacteriia</taxon>
        <taxon>Flavobacteriales</taxon>
        <taxon>Flavobacteriaceae</taxon>
        <taxon>Flavobacterium</taxon>
    </lineage>
</organism>
<comment type="caution">
    <text evidence="2">The sequence shown here is derived from an EMBL/GenBank/DDBJ whole genome shotgun (WGS) entry which is preliminary data.</text>
</comment>
<keyword evidence="3" id="KW-1185">Reference proteome</keyword>
<dbReference type="Proteomes" id="UP001621706">
    <property type="component" value="Unassembled WGS sequence"/>
</dbReference>
<feature type="compositionally biased region" description="Polar residues" evidence="1">
    <location>
        <begin position="203"/>
        <end position="218"/>
    </location>
</feature>
<name>A0ABW8PCD1_9FLAO</name>
<evidence type="ECO:0000313" key="2">
    <source>
        <dbReference type="EMBL" id="MFK7002222.1"/>
    </source>
</evidence>